<feature type="chain" id="PRO_5026746868" description="DUF4136 domain-containing protein" evidence="1">
    <location>
        <begin position="23"/>
        <end position="185"/>
    </location>
</feature>
<dbReference type="AlphaFoldDB" id="A0A6J4S4P9"/>
<proteinExistence type="predicted"/>
<feature type="signal peptide" evidence="1">
    <location>
        <begin position="1"/>
        <end position="22"/>
    </location>
</feature>
<evidence type="ECO:0000256" key="1">
    <source>
        <dbReference type="SAM" id="SignalP"/>
    </source>
</evidence>
<reference evidence="2" key="1">
    <citation type="submission" date="2020-02" db="EMBL/GenBank/DDBJ databases">
        <authorList>
            <person name="Meier V. D."/>
        </authorList>
    </citation>
    <scope>NUCLEOTIDE SEQUENCE</scope>
    <source>
        <strain evidence="2">AVDCRST_MAG39</strain>
    </source>
</reference>
<gene>
    <name evidence="2" type="ORF">AVDCRST_MAG39-481</name>
</gene>
<organism evidence="2">
    <name type="scientific">uncultured Sphingomonadaceae bacterium</name>
    <dbReference type="NCBI Taxonomy" id="169976"/>
    <lineage>
        <taxon>Bacteria</taxon>
        <taxon>Pseudomonadati</taxon>
        <taxon>Pseudomonadota</taxon>
        <taxon>Alphaproteobacteria</taxon>
        <taxon>Sphingomonadales</taxon>
        <taxon>Sphingomonadaceae</taxon>
        <taxon>environmental samples</taxon>
    </lineage>
</organism>
<evidence type="ECO:0000313" key="2">
    <source>
        <dbReference type="EMBL" id="CAA9486306.1"/>
    </source>
</evidence>
<sequence>MSTRIVKPAAIALLALAGIGGAAEAQRAGRPAPVQVTRVHLENTVTPAPTDVEARARGEVSPADMTQYQNAVAAQLVRIKFRPATADGGAAYVATVDVLRGDRAGVLRRVGPLTGVRAADSPSQNAGQQAVLLSVQLQRRADGSVVWEGRAIGPARGDAAATARRLSAALFRGFPGASGQTIAVR</sequence>
<evidence type="ECO:0008006" key="3">
    <source>
        <dbReference type="Google" id="ProtNLM"/>
    </source>
</evidence>
<name>A0A6J4S4P9_9SPHN</name>
<keyword evidence="1" id="KW-0732">Signal</keyword>
<protein>
    <recommendedName>
        <fullName evidence="3">DUF4136 domain-containing protein</fullName>
    </recommendedName>
</protein>
<accession>A0A6J4S4P9</accession>
<dbReference type="EMBL" id="CADCVW010000021">
    <property type="protein sequence ID" value="CAA9486306.1"/>
    <property type="molecule type" value="Genomic_DNA"/>
</dbReference>